<dbReference type="Proteomes" id="UP000600101">
    <property type="component" value="Unassembled WGS sequence"/>
</dbReference>
<keyword evidence="3 6" id="KW-1133">Transmembrane helix</keyword>
<dbReference type="PROSITE" id="PS52015">
    <property type="entry name" value="TONB_CTD"/>
    <property type="match status" value="1"/>
</dbReference>
<dbReference type="Pfam" id="PF03544">
    <property type="entry name" value="TonB_C"/>
    <property type="match status" value="1"/>
</dbReference>
<accession>A0A9X0QZF2</accession>
<dbReference type="AlphaFoldDB" id="A0A9X0QZF2"/>
<organism evidence="8 9">
    <name type="scientific">Siccirubricoccus deserti</name>
    <dbReference type="NCBI Taxonomy" id="2013562"/>
    <lineage>
        <taxon>Bacteria</taxon>
        <taxon>Pseudomonadati</taxon>
        <taxon>Pseudomonadota</taxon>
        <taxon>Alphaproteobacteria</taxon>
        <taxon>Acetobacterales</taxon>
        <taxon>Roseomonadaceae</taxon>
        <taxon>Siccirubricoccus</taxon>
    </lineage>
</organism>
<dbReference type="GO" id="GO:0016020">
    <property type="term" value="C:membrane"/>
    <property type="evidence" value="ECO:0007669"/>
    <property type="project" value="UniProtKB-SubCell"/>
</dbReference>
<evidence type="ECO:0000259" key="7">
    <source>
        <dbReference type="PROSITE" id="PS52015"/>
    </source>
</evidence>
<evidence type="ECO:0000313" key="9">
    <source>
        <dbReference type="Proteomes" id="UP000600101"/>
    </source>
</evidence>
<proteinExistence type="predicted"/>
<sequence>MAGLIADPALRPRDRGRRGGWRRDRWRRRAPVAASVLLHLGFFALVMLALLTREKPPEPLPPPAYAVYYQSGAPDRPGEPEAEAQAERTAPPPEPPSVAAPPAPPPLPDLPVPETPRPPTAPPLLAEPAPPMPPPAQPETAAPPPAPPRPDPQVAVLPPRPVPAPLPLPPPPPAPPREVPRGEAAPAPQRLPGLYLPEALALTRPQTRPAPSRPEAPRRRLDLALGPLPPPGRFSVEPETDVRGAKVGPDWRNAFRRWLEENKRYPENARVVGEQGTNRVELQVAPDGRVRSARLVRQSGSVWLDAGTLSLFRGANLPPFPAGADPGGVTVDLTIHYILIR</sequence>
<keyword evidence="4 6" id="KW-0472">Membrane</keyword>
<feature type="transmembrane region" description="Helical" evidence="6">
    <location>
        <begin position="32"/>
        <end position="51"/>
    </location>
</feature>
<dbReference type="PRINTS" id="PR01217">
    <property type="entry name" value="PRICHEXTENSN"/>
</dbReference>
<name>A0A9X0QZF2_9PROT</name>
<keyword evidence="9" id="KW-1185">Reference proteome</keyword>
<comment type="caution">
    <text evidence="8">The sequence shown here is derived from an EMBL/GenBank/DDBJ whole genome shotgun (WGS) entry which is preliminary data.</text>
</comment>
<feature type="compositionally biased region" description="Pro residues" evidence="5">
    <location>
        <begin position="128"/>
        <end position="151"/>
    </location>
</feature>
<gene>
    <name evidence="8" type="ORF">H7965_16095</name>
</gene>
<keyword evidence="2 6" id="KW-0812">Transmembrane</keyword>
<evidence type="ECO:0000256" key="1">
    <source>
        <dbReference type="ARBA" id="ARBA00004167"/>
    </source>
</evidence>
<feature type="compositionally biased region" description="Pro residues" evidence="5">
    <location>
        <begin position="90"/>
        <end position="122"/>
    </location>
</feature>
<evidence type="ECO:0000256" key="2">
    <source>
        <dbReference type="ARBA" id="ARBA00022692"/>
    </source>
</evidence>
<dbReference type="RefSeq" id="WP_186771611.1">
    <property type="nucleotide sequence ID" value="NZ_JACOMF010000019.1"/>
</dbReference>
<evidence type="ECO:0000256" key="3">
    <source>
        <dbReference type="ARBA" id="ARBA00022989"/>
    </source>
</evidence>
<feature type="compositionally biased region" description="Pro residues" evidence="5">
    <location>
        <begin position="158"/>
        <end position="177"/>
    </location>
</feature>
<reference evidence="8" key="1">
    <citation type="submission" date="2020-08" db="EMBL/GenBank/DDBJ databases">
        <authorList>
            <person name="Hu Y."/>
            <person name="Nguyen S.V."/>
            <person name="Li F."/>
            <person name="Fanning S."/>
        </authorList>
    </citation>
    <scope>NUCLEOTIDE SEQUENCE</scope>
    <source>
        <strain evidence="8">SYSU D8009</strain>
    </source>
</reference>
<evidence type="ECO:0000256" key="5">
    <source>
        <dbReference type="SAM" id="MobiDB-lite"/>
    </source>
</evidence>
<evidence type="ECO:0000313" key="8">
    <source>
        <dbReference type="EMBL" id="MBC4016844.1"/>
    </source>
</evidence>
<dbReference type="SUPFAM" id="SSF74653">
    <property type="entry name" value="TolA/TonB C-terminal domain"/>
    <property type="match status" value="1"/>
</dbReference>
<dbReference type="InterPro" id="IPR006260">
    <property type="entry name" value="TonB/TolA_C"/>
</dbReference>
<protein>
    <submittedName>
        <fullName evidence="8">Energy transducer TonB</fullName>
    </submittedName>
</protein>
<feature type="region of interest" description="Disordered" evidence="5">
    <location>
        <begin position="57"/>
        <end position="190"/>
    </location>
</feature>
<feature type="domain" description="TonB C-terminal" evidence="7">
    <location>
        <begin position="250"/>
        <end position="341"/>
    </location>
</feature>
<feature type="region of interest" description="Disordered" evidence="5">
    <location>
        <begin position="1"/>
        <end position="22"/>
    </location>
</feature>
<dbReference type="GO" id="GO:0055085">
    <property type="term" value="P:transmembrane transport"/>
    <property type="evidence" value="ECO:0007669"/>
    <property type="project" value="InterPro"/>
</dbReference>
<evidence type="ECO:0000256" key="6">
    <source>
        <dbReference type="SAM" id="Phobius"/>
    </source>
</evidence>
<evidence type="ECO:0000256" key="4">
    <source>
        <dbReference type="ARBA" id="ARBA00023136"/>
    </source>
</evidence>
<comment type="subcellular location">
    <subcellularLocation>
        <location evidence="1">Membrane</location>
        <topology evidence="1">Single-pass membrane protein</topology>
    </subcellularLocation>
</comment>
<dbReference type="EMBL" id="JACOMF010000019">
    <property type="protein sequence ID" value="MBC4016844.1"/>
    <property type="molecule type" value="Genomic_DNA"/>
</dbReference>
<dbReference type="NCBIfam" id="TIGR01352">
    <property type="entry name" value="tonB_Cterm"/>
    <property type="match status" value="1"/>
</dbReference>
<dbReference type="Gene3D" id="3.30.1150.10">
    <property type="match status" value="1"/>
</dbReference>
<dbReference type="InterPro" id="IPR037682">
    <property type="entry name" value="TonB_C"/>
</dbReference>